<feature type="domain" description="Exonuclease VII large subunit C-terminal" evidence="7">
    <location>
        <begin position="132"/>
        <end position="445"/>
    </location>
</feature>
<dbReference type="Proteomes" id="UP000425960">
    <property type="component" value="Chromosome"/>
</dbReference>
<name>A0A5K7ZDI2_9BACT</name>
<comment type="function">
    <text evidence="5">Bidirectionally degrades single-stranded DNA into large acid-insoluble oligonucleotides, which are then degraded further into small acid-soluble oligonucleotides.</text>
</comment>
<protein>
    <recommendedName>
        <fullName evidence="5">Exodeoxyribonuclease 7 large subunit</fullName>
        <ecNumber evidence="5">3.1.11.6</ecNumber>
    </recommendedName>
    <alternativeName>
        <fullName evidence="5">Exodeoxyribonuclease VII large subunit</fullName>
        <shortName evidence="5">Exonuclease VII large subunit</shortName>
    </alternativeName>
</protein>
<evidence type="ECO:0000259" key="8">
    <source>
        <dbReference type="Pfam" id="PF13742"/>
    </source>
</evidence>
<comment type="catalytic activity">
    <reaction evidence="5 6">
        <text>Exonucleolytic cleavage in either 5'- to 3'- or 3'- to 5'-direction to yield nucleoside 5'-phosphates.</text>
        <dbReference type="EC" id="3.1.11.6"/>
    </reaction>
</comment>
<evidence type="ECO:0000256" key="6">
    <source>
        <dbReference type="RuleBase" id="RU004355"/>
    </source>
</evidence>
<feature type="domain" description="OB-fold nucleic acid binding" evidence="8">
    <location>
        <begin position="16"/>
        <end position="109"/>
    </location>
</feature>
<dbReference type="GO" id="GO:0009318">
    <property type="term" value="C:exodeoxyribonuclease VII complex"/>
    <property type="evidence" value="ECO:0007669"/>
    <property type="project" value="UniProtKB-UniRule"/>
</dbReference>
<dbReference type="EC" id="3.1.11.6" evidence="5"/>
<dbReference type="KEGG" id="dov:DSCO28_08140"/>
<gene>
    <name evidence="5 9" type="primary">xseA</name>
    <name evidence="9" type="ORF">DSCO28_08140</name>
</gene>
<dbReference type="AlphaFoldDB" id="A0A5K7ZDI2"/>
<keyword evidence="4 5" id="KW-0269">Exonuclease</keyword>
<dbReference type="GO" id="GO:0006308">
    <property type="term" value="P:DNA catabolic process"/>
    <property type="evidence" value="ECO:0007669"/>
    <property type="project" value="UniProtKB-UniRule"/>
</dbReference>
<evidence type="ECO:0000256" key="5">
    <source>
        <dbReference type="HAMAP-Rule" id="MF_00378"/>
    </source>
</evidence>
<keyword evidence="2 5" id="KW-0540">Nuclease</keyword>
<proteinExistence type="inferred from homology"/>
<comment type="similarity">
    <text evidence="5 6">Belongs to the XseA family.</text>
</comment>
<dbReference type="RefSeq" id="WP_155321262.1">
    <property type="nucleotide sequence ID" value="NZ_AP021876.1"/>
</dbReference>
<organism evidence="9 10">
    <name type="scientific">Desulfosarcina ovata subsp. sediminis</name>
    <dbReference type="NCBI Taxonomy" id="885957"/>
    <lineage>
        <taxon>Bacteria</taxon>
        <taxon>Pseudomonadati</taxon>
        <taxon>Thermodesulfobacteriota</taxon>
        <taxon>Desulfobacteria</taxon>
        <taxon>Desulfobacterales</taxon>
        <taxon>Desulfosarcinaceae</taxon>
        <taxon>Desulfosarcina</taxon>
    </lineage>
</organism>
<sequence>MNNTTDSRGQAQRHVFEVSELNQNIKRILEDNFPFIWISGEISNFRIPSSGHAYFTLKDDRSQISGVLFRNQAKALKFRPEDGLSVIGLGRLSVYEPRGAYQVIFEYMEPKGVGALQIAFERLKQKLADEGLFDAKHKLALPVVPKKVSIVTSPTGAAVRDFIQVAQRRFDNLPLEVVPVSVQGERSPAEVVRAIHLLNDLATTDVIVLARGGGSIEDLWAFNDEAVGRAIFASHIPVVSAIGHETDFTIADFVADLRAPTPSAAAEIVVPAKAELKIQISTIKEKLYHRIDNNIKILVKQIDSLNDRIVHPKRRLQDMRMRLDDYCLRMAGSIRETIRRRKEHAEFRHDMLVRISPLFAVQAFRERVHHSAEALIVHLQSMLDTRKSAISANRDMLNALNPMAILKRGYSITRTLPQKKIVRQATAVKLDQQLDILLGSGSLTVTVKEKKSTG</sequence>
<evidence type="ECO:0000259" key="7">
    <source>
        <dbReference type="Pfam" id="PF02601"/>
    </source>
</evidence>
<evidence type="ECO:0000256" key="1">
    <source>
        <dbReference type="ARBA" id="ARBA00022490"/>
    </source>
</evidence>
<evidence type="ECO:0000256" key="2">
    <source>
        <dbReference type="ARBA" id="ARBA00022722"/>
    </source>
</evidence>
<evidence type="ECO:0000256" key="4">
    <source>
        <dbReference type="ARBA" id="ARBA00022839"/>
    </source>
</evidence>
<dbReference type="EMBL" id="AP021876">
    <property type="protein sequence ID" value="BBO80248.1"/>
    <property type="molecule type" value="Genomic_DNA"/>
</dbReference>
<accession>A0A5K7ZDI2</accession>
<comment type="subcellular location">
    <subcellularLocation>
        <location evidence="5 6">Cytoplasm</location>
    </subcellularLocation>
</comment>
<dbReference type="CDD" id="cd04489">
    <property type="entry name" value="ExoVII_LU_OBF"/>
    <property type="match status" value="1"/>
</dbReference>
<dbReference type="InterPro" id="IPR020579">
    <property type="entry name" value="Exonuc_VII_lsu_C"/>
</dbReference>
<comment type="subunit">
    <text evidence="5">Heterooligomer composed of large and small subunits.</text>
</comment>
<evidence type="ECO:0000313" key="10">
    <source>
        <dbReference type="Proteomes" id="UP000425960"/>
    </source>
</evidence>
<evidence type="ECO:0000313" key="9">
    <source>
        <dbReference type="EMBL" id="BBO80248.1"/>
    </source>
</evidence>
<reference evidence="9 10" key="1">
    <citation type="submission" date="2019-11" db="EMBL/GenBank/DDBJ databases">
        <title>Comparative genomics of hydrocarbon-degrading Desulfosarcina strains.</title>
        <authorList>
            <person name="Watanabe M."/>
            <person name="Kojima H."/>
            <person name="Fukui M."/>
        </authorList>
    </citation>
    <scope>NUCLEOTIDE SEQUENCE [LARGE SCALE GENOMIC DNA]</scope>
    <source>
        <strain evidence="9 10">28bB2T</strain>
    </source>
</reference>
<dbReference type="HAMAP" id="MF_00378">
    <property type="entry name" value="Exonuc_7_L"/>
    <property type="match status" value="1"/>
</dbReference>
<keyword evidence="1 5" id="KW-0963">Cytoplasm</keyword>
<dbReference type="GO" id="GO:0005737">
    <property type="term" value="C:cytoplasm"/>
    <property type="evidence" value="ECO:0007669"/>
    <property type="project" value="UniProtKB-SubCell"/>
</dbReference>
<dbReference type="PANTHER" id="PTHR30008:SF0">
    <property type="entry name" value="EXODEOXYRIBONUCLEASE 7 LARGE SUBUNIT"/>
    <property type="match status" value="1"/>
</dbReference>
<keyword evidence="3 5" id="KW-0378">Hydrolase</keyword>
<evidence type="ECO:0000256" key="3">
    <source>
        <dbReference type="ARBA" id="ARBA00022801"/>
    </source>
</evidence>
<dbReference type="InterPro" id="IPR003753">
    <property type="entry name" value="Exonuc_VII_L"/>
</dbReference>
<dbReference type="PANTHER" id="PTHR30008">
    <property type="entry name" value="EXODEOXYRIBONUCLEASE 7 LARGE SUBUNIT"/>
    <property type="match status" value="1"/>
</dbReference>
<dbReference type="GO" id="GO:0003676">
    <property type="term" value="F:nucleic acid binding"/>
    <property type="evidence" value="ECO:0007669"/>
    <property type="project" value="InterPro"/>
</dbReference>
<dbReference type="GO" id="GO:0008855">
    <property type="term" value="F:exodeoxyribonuclease VII activity"/>
    <property type="evidence" value="ECO:0007669"/>
    <property type="project" value="UniProtKB-UniRule"/>
</dbReference>
<dbReference type="InterPro" id="IPR025824">
    <property type="entry name" value="OB-fold_nuc-bd_dom"/>
</dbReference>
<dbReference type="Pfam" id="PF02601">
    <property type="entry name" value="Exonuc_VII_L"/>
    <property type="match status" value="1"/>
</dbReference>
<dbReference type="Pfam" id="PF13742">
    <property type="entry name" value="tRNA_anti_2"/>
    <property type="match status" value="1"/>
</dbReference>
<dbReference type="NCBIfam" id="TIGR00237">
    <property type="entry name" value="xseA"/>
    <property type="match status" value="1"/>
</dbReference>